<reference evidence="3 4" key="1">
    <citation type="submission" date="2016-10" db="EMBL/GenBank/DDBJ databases">
        <authorList>
            <person name="de Groot N.N."/>
        </authorList>
    </citation>
    <scope>NUCLEOTIDE SEQUENCE [LARGE SCALE GENOMIC DNA]</scope>
    <source>
        <strain evidence="3 4">DSM 21668</strain>
    </source>
</reference>
<protein>
    <submittedName>
        <fullName evidence="3">Uncharacterized conserved protein YndB, AHSA1/START domain</fullName>
    </submittedName>
</protein>
<evidence type="ECO:0000259" key="2">
    <source>
        <dbReference type="Pfam" id="PF08327"/>
    </source>
</evidence>
<evidence type="ECO:0000313" key="3">
    <source>
        <dbReference type="EMBL" id="SDM19085.1"/>
    </source>
</evidence>
<gene>
    <name evidence="3" type="ORF">SAMN04488090_2774</name>
</gene>
<name>A0A1G9R9L3_9BACT</name>
<dbReference type="Gene3D" id="3.30.530.20">
    <property type="match status" value="1"/>
</dbReference>
<dbReference type="SUPFAM" id="SSF55961">
    <property type="entry name" value="Bet v1-like"/>
    <property type="match status" value="1"/>
</dbReference>
<keyword evidence="4" id="KW-1185">Reference proteome</keyword>
<dbReference type="OrthoDB" id="2364866at2"/>
<sequence>MSLTSFALAEMQIRRPVSVVFDAFTDPAVTTRFWFTKSTGPLLEGGETTWTWEMYNFSLPVRTLALEAGKRLRVTWGEGETVEWTFRELADGSTFVSVRNDGISAEDLETLAGKIRNSTEGFTLVLAGAKAWLEHSLELNLVRDRFPEGLS</sequence>
<dbReference type="Proteomes" id="UP000198901">
    <property type="component" value="Unassembled WGS sequence"/>
</dbReference>
<dbReference type="Pfam" id="PF08327">
    <property type="entry name" value="AHSA1"/>
    <property type="match status" value="1"/>
</dbReference>
<proteinExistence type="inferred from homology"/>
<dbReference type="AlphaFoldDB" id="A0A1G9R9L3"/>
<evidence type="ECO:0000256" key="1">
    <source>
        <dbReference type="ARBA" id="ARBA00006817"/>
    </source>
</evidence>
<dbReference type="RefSeq" id="WP_093203201.1">
    <property type="nucleotide sequence ID" value="NZ_FNGS01000005.1"/>
</dbReference>
<dbReference type="STRING" id="563176.SAMN04488090_2774"/>
<dbReference type="EMBL" id="FNGS01000005">
    <property type="protein sequence ID" value="SDM19085.1"/>
    <property type="molecule type" value="Genomic_DNA"/>
</dbReference>
<evidence type="ECO:0000313" key="4">
    <source>
        <dbReference type="Proteomes" id="UP000198901"/>
    </source>
</evidence>
<accession>A0A1G9R9L3</accession>
<feature type="domain" description="Activator of Hsp90 ATPase homologue 1/2-like C-terminal" evidence="2">
    <location>
        <begin position="16"/>
        <end position="111"/>
    </location>
</feature>
<organism evidence="3 4">
    <name type="scientific">Siphonobacter aquaeclarae</name>
    <dbReference type="NCBI Taxonomy" id="563176"/>
    <lineage>
        <taxon>Bacteria</taxon>
        <taxon>Pseudomonadati</taxon>
        <taxon>Bacteroidota</taxon>
        <taxon>Cytophagia</taxon>
        <taxon>Cytophagales</taxon>
        <taxon>Cytophagaceae</taxon>
        <taxon>Siphonobacter</taxon>
    </lineage>
</organism>
<comment type="similarity">
    <text evidence="1">Belongs to the AHA1 family.</text>
</comment>
<dbReference type="InterPro" id="IPR013538">
    <property type="entry name" value="ASHA1/2-like_C"/>
</dbReference>
<dbReference type="InterPro" id="IPR023393">
    <property type="entry name" value="START-like_dom_sf"/>
</dbReference>